<keyword evidence="5" id="KW-0963">Cytoplasm</keyword>
<dbReference type="GO" id="GO:0005524">
    <property type="term" value="F:ATP binding"/>
    <property type="evidence" value="ECO:0007669"/>
    <property type="project" value="UniProtKB-KW"/>
</dbReference>
<keyword evidence="20" id="KW-1185">Reference proteome</keyword>
<keyword evidence="7 16" id="KW-0436">Ligase</keyword>
<evidence type="ECO:0000256" key="3">
    <source>
        <dbReference type="ARBA" id="ARBA00009897"/>
    </source>
</evidence>
<dbReference type="AlphaFoldDB" id="A0A9P9Z9M8"/>
<dbReference type="PROSITE" id="PS00181">
    <property type="entry name" value="GLNA_ATP"/>
    <property type="match status" value="1"/>
</dbReference>
<dbReference type="Gene3D" id="3.30.590.10">
    <property type="entry name" value="Glutamine synthetase/guanido kinase, catalytic domain"/>
    <property type="match status" value="1"/>
</dbReference>
<keyword evidence="8" id="KW-0479">Metal-binding</keyword>
<dbReference type="GO" id="GO:0006542">
    <property type="term" value="P:glutamine biosynthetic process"/>
    <property type="evidence" value="ECO:0007669"/>
    <property type="project" value="InterPro"/>
</dbReference>
<name>A0A9P9Z9M8_9POAL</name>
<dbReference type="PROSITE" id="PS51987">
    <property type="entry name" value="GS_CATALYTIC"/>
    <property type="match status" value="1"/>
</dbReference>
<dbReference type="GO" id="GO:0019740">
    <property type="term" value="P:nitrogen utilization"/>
    <property type="evidence" value="ECO:0007669"/>
    <property type="project" value="TreeGrafter"/>
</dbReference>
<dbReference type="SMART" id="SM01230">
    <property type="entry name" value="Gln-synt_C"/>
    <property type="match status" value="1"/>
</dbReference>
<evidence type="ECO:0000256" key="12">
    <source>
        <dbReference type="ARBA" id="ARBA00037583"/>
    </source>
</evidence>
<dbReference type="InterPro" id="IPR001637">
    <property type="entry name" value="Gln_synth_I_adenylation_site"/>
</dbReference>
<evidence type="ECO:0000256" key="5">
    <source>
        <dbReference type="ARBA" id="ARBA00022490"/>
    </source>
</evidence>
<dbReference type="Pfam" id="PF00120">
    <property type="entry name" value="Gln-synt_C"/>
    <property type="match status" value="1"/>
</dbReference>
<evidence type="ECO:0000256" key="4">
    <source>
        <dbReference type="ARBA" id="ARBA00011354"/>
    </source>
</evidence>
<dbReference type="InterPro" id="IPR027302">
    <property type="entry name" value="Gln_synth_N_conserv_site"/>
</dbReference>
<feature type="domain" description="GS beta-grasp" evidence="17">
    <location>
        <begin position="27"/>
        <end position="111"/>
    </location>
</feature>
<evidence type="ECO:0000256" key="1">
    <source>
        <dbReference type="ARBA" id="ARBA00001946"/>
    </source>
</evidence>
<dbReference type="PROSITE" id="PS00182">
    <property type="entry name" value="GLNA_ADENYLATION"/>
    <property type="match status" value="1"/>
</dbReference>
<evidence type="ECO:0000313" key="19">
    <source>
        <dbReference type="EMBL" id="KAJ1684162.1"/>
    </source>
</evidence>
<dbReference type="InterPro" id="IPR004809">
    <property type="entry name" value="Gln_synth_I"/>
</dbReference>
<evidence type="ECO:0000256" key="13">
    <source>
        <dbReference type="ARBA" id="ARBA00038790"/>
    </source>
</evidence>
<comment type="function">
    <text evidence="12">May act as a component of the cytoskeleton or as a chaperone for the reorganization of intermediate filament proteins during terminal differentiation in the lens. Does not seem to have enzymatic activity.</text>
</comment>
<dbReference type="Gene3D" id="3.10.20.70">
    <property type="entry name" value="Glutamine synthetase, N-terminal domain"/>
    <property type="match status" value="1"/>
</dbReference>
<comment type="subunit">
    <text evidence="4">Oligomer of 12 subunits arranged in the form of two hexagons.</text>
</comment>
<comment type="similarity">
    <text evidence="3 14 15">Belongs to the glutamine synthetase family.</text>
</comment>
<reference evidence="19" key="1">
    <citation type="journal article" date="2022" name="Cell">
        <title>Repeat-based holocentromeres influence genome architecture and karyotype evolution.</title>
        <authorList>
            <person name="Hofstatter P.G."/>
            <person name="Thangavel G."/>
            <person name="Lux T."/>
            <person name="Neumann P."/>
            <person name="Vondrak T."/>
            <person name="Novak P."/>
            <person name="Zhang M."/>
            <person name="Costa L."/>
            <person name="Castellani M."/>
            <person name="Scott A."/>
            <person name="Toegelov H."/>
            <person name="Fuchs J."/>
            <person name="Mata-Sucre Y."/>
            <person name="Dias Y."/>
            <person name="Vanzela A.L.L."/>
            <person name="Huettel B."/>
            <person name="Almeida C.C.S."/>
            <person name="Simkova H."/>
            <person name="Souza G."/>
            <person name="Pedrosa-Harand A."/>
            <person name="Macas J."/>
            <person name="Mayer K.F.X."/>
            <person name="Houben A."/>
            <person name="Marques A."/>
        </authorList>
    </citation>
    <scope>NUCLEOTIDE SEQUENCE</scope>
    <source>
        <strain evidence="19">RhyBre1mFocal</strain>
    </source>
</reference>
<proteinExistence type="inferred from homology"/>
<dbReference type="EMBL" id="JAMQYH010000041">
    <property type="protein sequence ID" value="KAJ1684162.1"/>
    <property type="molecule type" value="Genomic_DNA"/>
</dbReference>
<dbReference type="GO" id="GO:0046872">
    <property type="term" value="F:metal ion binding"/>
    <property type="evidence" value="ECO:0007669"/>
    <property type="project" value="UniProtKB-KW"/>
</dbReference>
<dbReference type="OrthoDB" id="77835at2759"/>
<evidence type="ECO:0000256" key="15">
    <source>
        <dbReference type="RuleBase" id="RU000384"/>
    </source>
</evidence>
<keyword evidence="6" id="KW-0597">Phosphoprotein</keyword>
<evidence type="ECO:0000313" key="20">
    <source>
        <dbReference type="Proteomes" id="UP001151287"/>
    </source>
</evidence>
<dbReference type="InterPro" id="IPR027303">
    <property type="entry name" value="Gln_synth_gly_rich_site"/>
</dbReference>
<evidence type="ECO:0000256" key="14">
    <source>
        <dbReference type="PROSITE-ProRule" id="PRU01330"/>
    </source>
</evidence>
<gene>
    <name evidence="19" type="ORF">LUZ63_020455</name>
</gene>
<comment type="subunit">
    <text evidence="13">Dodecamer. Interacts with BFSP2 and VIM.</text>
</comment>
<evidence type="ECO:0000256" key="10">
    <source>
        <dbReference type="ARBA" id="ARBA00022840"/>
    </source>
</evidence>
<dbReference type="InterPro" id="IPR036651">
    <property type="entry name" value="Gln_synt_N_sf"/>
</dbReference>
<dbReference type="PANTHER" id="PTHR43407:SF1">
    <property type="entry name" value="LENGSIN"/>
    <property type="match status" value="1"/>
</dbReference>
<comment type="cofactor">
    <cofactor evidence="1">
        <name>Mg(2+)</name>
        <dbReference type="ChEBI" id="CHEBI:18420"/>
    </cofactor>
</comment>
<evidence type="ECO:0000259" key="17">
    <source>
        <dbReference type="PROSITE" id="PS51986"/>
    </source>
</evidence>
<dbReference type="Pfam" id="PF03951">
    <property type="entry name" value="Gln-synt_N"/>
    <property type="match status" value="1"/>
</dbReference>
<dbReference type="InterPro" id="IPR008146">
    <property type="entry name" value="Gln_synth_cat_dom"/>
</dbReference>
<evidence type="ECO:0000256" key="7">
    <source>
        <dbReference type="ARBA" id="ARBA00022598"/>
    </source>
</evidence>
<keyword evidence="10 16" id="KW-0067">ATP-binding</keyword>
<comment type="subcellular location">
    <subcellularLocation>
        <location evidence="2">Cytoplasm</location>
    </subcellularLocation>
</comment>
<dbReference type="InterPro" id="IPR008147">
    <property type="entry name" value="Gln_synt_N"/>
</dbReference>
<dbReference type="GO" id="GO:0004356">
    <property type="term" value="F:glutamine synthetase activity"/>
    <property type="evidence" value="ECO:0007669"/>
    <property type="project" value="UniProtKB-EC"/>
</dbReference>
<keyword evidence="9 16" id="KW-0547">Nucleotide-binding</keyword>
<dbReference type="GO" id="GO:0005737">
    <property type="term" value="C:cytoplasm"/>
    <property type="evidence" value="ECO:0007669"/>
    <property type="project" value="UniProtKB-SubCell"/>
</dbReference>
<evidence type="ECO:0000256" key="2">
    <source>
        <dbReference type="ARBA" id="ARBA00004496"/>
    </source>
</evidence>
<evidence type="ECO:0000256" key="9">
    <source>
        <dbReference type="ARBA" id="ARBA00022741"/>
    </source>
</evidence>
<feature type="domain" description="GS catalytic" evidence="18">
    <location>
        <begin position="119"/>
        <end position="485"/>
    </location>
</feature>
<evidence type="ECO:0000259" key="18">
    <source>
        <dbReference type="PROSITE" id="PS51987"/>
    </source>
</evidence>
<dbReference type="InterPro" id="IPR014746">
    <property type="entry name" value="Gln_synth/guanido_kin_cat_dom"/>
</dbReference>
<evidence type="ECO:0000256" key="6">
    <source>
        <dbReference type="ARBA" id="ARBA00022553"/>
    </source>
</evidence>
<dbReference type="PROSITE" id="PS00180">
    <property type="entry name" value="GLNA_1"/>
    <property type="match status" value="1"/>
</dbReference>
<dbReference type="GO" id="GO:0016020">
    <property type="term" value="C:membrane"/>
    <property type="evidence" value="ECO:0007669"/>
    <property type="project" value="TreeGrafter"/>
</dbReference>
<evidence type="ECO:0000256" key="8">
    <source>
        <dbReference type="ARBA" id="ARBA00022723"/>
    </source>
</evidence>
<protein>
    <recommendedName>
        <fullName evidence="16">Glutamine synthetase</fullName>
        <ecNumber evidence="16">6.3.1.2</ecNumber>
    </recommendedName>
</protein>
<evidence type="ECO:0000256" key="16">
    <source>
        <dbReference type="RuleBase" id="RU004356"/>
    </source>
</evidence>
<dbReference type="PANTHER" id="PTHR43407">
    <property type="entry name" value="GLUTAMINE SYNTHETASE"/>
    <property type="match status" value="1"/>
</dbReference>
<dbReference type="SUPFAM" id="SSF55931">
    <property type="entry name" value="Glutamine synthetase/guanido kinase"/>
    <property type="match status" value="1"/>
</dbReference>
<comment type="catalytic activity">
    <reaction evidence="16">
        <text>L-glutamate + NH4(+) + ATP = L-glutamine + ADP + phosphate + H(+)</text>
        <dbReference type="Rhea" id="RHEA:16169"/>
        <dbReference type="ChEBI" id="CHEBI:15378"/>
        <dbReference type="ChEBI" id="CHEBI:28938"/>
        <dbReference type="ChEBI" id="CHEBI:29985"/>
        <dbReference type="ChEBI" id="CHEBI:30616"/>
        <dbReference type="ChEBI" id="CHEBI:43474"/>
        <dbReference type="ChEBI" id="CHEBI:58359"/>
        <dbReference type="ChEBI" id="CHEBI:456216"/>
        <dbReference type="EC" id="6.3.1.2"/>
    </reaction>
</comment>
<dbReference type="PROSITE" id="PS51986">
    <property type="entry name" value="GS_BETA_GRASP"/>
    <property type="match status" value="1"/>
</dbReference>
<dbReference type="FunFam" id="3.30.590.10:FF:000001">
    <property type="entry name" value="Glutamine synthetase"/>
    <property type="match status" value="1"/>
</dbReference>
<sequence>MSSVARSDQGGRMFQNSDELLKYVKDEGVEMVDVRFCDLPGVMQHFTVPVSSFDQSVFDDGLGFDGSSIRGFQAINESDMQLFPDPTTAYIDPFRAAKTLNVNFFIHDPITGEAYSRDPRNIARKALAHLASTGVGDTAFFAPEAEFYIFDSVRYSTDVNAGFYHIDSVEGWWNSGQESDDNLGYKTRLKGGYFPVEPYDHYSDLRAEMVKNLELCGLTVERAHHEVGTAGQAEINYKFDTLLKAADDVMKFKYLIKNTAWQAGKSVTFMPKPIFGDNGSGMHVHQSIWNEGEPLFYDETGYGGLSDMARWYIGGILKHAPSLLAFTNPTVNSYHRLVPGFEAPISLVYSSRNRSASVRIPITGSNPKAKRIETRFPDPSANPYLAFSALLLAGLDGIQNKIEPADPIDKDIYELPPDEMAEIDQVPTSLGAVLDSLEADYEYLTKGNVFTPDLVETWIDYKRTSEIAPVQLRPHPHEFELAVFRCSAASRSVCGVPVGLSYLTGKTLCARSPNELIAVFPHLLGFKLEESLIVLPIGSDLSDVRRRPAYHATRPGGGLALYPRRPWPLRQTRLQHRDRMPHR</sequence>
<keyword evidence="11" id="KW-0460">Magnesium</keyword>
<comment type="caution">
    <text evidence="19">The sequence shown here is derived from an EMBL/GenBank/DDBJ whole genome shotgun (WGS) entry which is preliminary data.</text>
</comment>
<evidence type="ECO:0000256" key="11">
    <source>
        <dbReference type="ARBA" id="ARBA00022842"/>
    </source>
</evidence>
<dbReference type="NCBIfam" id="TIGR00653">
    <property type="entry name" value="GlnA"/>
    <property type="match status" value="1"/>
</dbReference>
<organism evidence="19 20">
    <name type="scientific">Rhynchospora breviuscula</name>
    <dbReference type="NCBI Taxonomy" id="2022672"/>
    <lineage>
        <taxon>Eukaryota</taxon>
        <taxon>Viridiplantae</taxon>
        <taxon>Streptophyta</taxon>
        <taxon>Embryophyta</taxon>
        <taxon>Tracheophyta</taxon>
        <taxon>Spermatophyta</taxon>
        <taxon>Magnoliopsida</taxon>
        <taxon>Liliopsida</taxon>
        <taxon>Poales</taxon>
        <taxon>Cyperaceae</taxon>
        <taxon>Cyperoideae</taxon>
        <taxon>Rhynchosporeae</taxon>
        <taxon>Rhynchospora</taxon>
    </lineage>
</organism>
<dbReference type="SUPFAM" id="SSF54368">
    <property type="entry name" value="Glutamine synthetase, N-terminal domain"/>
    <property type="match status" value="1"/>
</dbReference>
<accession>A0A9P9Z9M8</accession>
<dbReference type="EC" id="6.3.1.2" evidence="16"/>
<dbReference type="Proteomes" id="UP001151287">
    <property type="component" value="Unassembled WGS sequence"/>
</dbReference>